<organism evidence="2 3">
    <name type="scientific">Schizopora paradoxa</name>
    <dbReference type="NCBI Taxonomy" id="27342"/>
    <lineage>
        <taxon>Eukaryota</taxon>
        <taxon>Fungi</taxon>
        <taxon>Dikarya</taxon>
        <taxon>Basidiomycota</taxon>
        <taxon>Agaricomycotina</taxon>
        <taxon>Agaricomycetes</taxon>
        <taxon>Hymenochaetales</taxon>
        <taxon>Schizoporaceae</taxon>
        <taxon>Schizopora</taxon>
    </lineage>
</organism>
<protein>
    <submittedName>
        <fullName evidence="2">Uncharacterized protein</fullName>
    </submittedName>
</protein>
<proteinExistence type="predicted"/>
<gene>
    <name evidence="2" type="ORF">SCHPADRAFT_947400</name>
</gene>
<evidence type="ECO:0000256" key="1">
    <source>
        <dbReference type="SAM" id="MobiDB-lite"/>
    </source>
</evidence>
<evidence type="ECO:0000313" key="3">
    <source>
        <dbReference type="Proteomes" id="UP000053477"/>
    </source>
</evidence>
<keyword evidence="3" id="KW-1185">Reference proteome</keyword>
<dbReference type="Proteomes" id="UP000053477">
    <property type="component" value="Unassembled WGS sequence"/>
</dbReference>
<name>A0A0H2QZJ3_9AGAM</name>
<evidence type="ECO:0000313" key="2">
    <source>
        <dbReference type="EMBL" id="KLO04839.1"/>
    </source>
</evidence>
<dbReference type="AlphaFoldDB" id="A0A0H2QZJ3"/>
<accession>A0A0H2QZJ3</accession>
<dbReference type="InParanoid" id="A0A0H2QZJ3"/>
<reference evidence="2 3" key="1">
    <citation type="submission" date="2015-04" db="EMBL/GenBank/DDBJ databases">
        <title>Complete genome sequence of Schizopora paradoxa KUC8140, a cosmopolitan wood degrader in East Asia.</title>
        <authorList>
            <consortium name="DOE Joint Genome Institute"/>
            <person name="Min B."/>
            <person name="Park H."/>
            <person name="Jang Y."/>
            <person name="Kim J.-J."/>
            <person name="Kim K.H."/>
            <person name="Pangilinan J."/>
            <person name="Lipzen A."/>
            <person name="Riley R."/>
            <person name="Grigoriev I.V."/>
            <person name="Spatafora J.W."/>
            <person name="Choi I.-G."/>
        </authorList>
    </citation>
    <scope>NUCLEOTIDE SEQUENCE [LARGE SCALE GENOMIC DNA]</scope>
    <source>
        <strain evidence="2 3">KUC8140</strain>
    </source>
</reference>
<dbReference type="EMBL" id="KQ086420">
    <property type="protein sequence ID" value="KLO04839.1"/>
    <property type="molecule type" value="Genomic_DNA"/>
</dbReference>
<sequence length="649" mass="71921">MAYFPPPDSKQFALDPSSRDVQASIALLDHPSFHSYRPSDHIVTTYDLESCAAGMALNQGVFGSPTYKNEPIAVDQRCVFSERQLEELGMPKPPFLPYVYGDFCEHLDDFATKEDALAYIDSYQDNIRQSYSWSAEVHKRIQRGLVSERAWCPIPSADTASHYRAKTGREPDLDSEGYPYDDEPYADSNDDVPLYVDLHFRLDKSGEPVIYLSQTNKLPEVREHRDENKVRYNSPASEYRQLTIDALQEQSILDTHNDHLEENKRCVEELVNHGVAQKASSFDSQSFGTLLIHRIQEELGAGLTGASITTIYGPYHYSDSELASTPPRSPSVAAVSTGPPSLIDSPVSYGPAPFNGRFEVTPADQHAVSTDMSCPCIAHSSRPFRLVVENPDSDDDESVYSGFENLPPGFLTRASAPLVTAYGVRVQRDEPVEGTSATNDTDMAEVTVDPADSTRENGDEAPQEDGSDGSYVPWTTSDVVEHLRAHGARIIYRGASLGTIGSWEWLPENRSPPAQPVDTNNDSDIEEIMLEYVEFPEDGPTTTAENVVREDSLAPAQDLALVRAPTRRDYFEPGIIALNPGDVAGPSTHGGPRVQFASALRAQNAEDEISVYHAVQYELPEDGTRHQVPDEAIAYLREMQRQVNAMFQH</sequence>
<feature type="region of interest" description="Disordered" evidence="1">
    <location>
        <begin position="430"/>
        <end position="473"/>
    </location>
</feature>